<comment type="caution">
    <text evidence="13">The sequence shown here is derived from an EMBL/GenBank/DDBJ whole genome shotgun (WGS) entry which is preliminary data.</text>
</comment>
<keyword evidence="2 10" id="KW-0723">Serine/threonine-protein kinase</keyword>
<dbReference type="SMART" id="SM00220">
    <property type="entry name" value="S_TKc"/>
    <property type="match status" value="1"/>
</dbReference>
<dbReference type="PROSITE" id="PS00107">
    <property type="entry name" value="PROTEIN_KINASE_ATP"/>
    <property type="match status" value="1"/>
</dbReference>
<feature type="binding site" evidence="9">
    <location>
        <position position="71"/>
    </location>
    <ligand>
        <name>ATP</name>
        <dbReference type="ChEBI" id="CHEBI:30616"/>
    </ligand>
</feature>
<dbReference type="InterPro" id="IPR000719">
    <property type="entry name" value="Prot_kinase_dom"/>
</dbReference>
<dbReference type="PROSITE" id="PS51285">
    <property type="entry name" value="AGC_KINASE_CTER"/>
    <property type="match status" value="1"/>
</dbReference>
<dbReference type="GO" id="GO:0005829">
    <property type="term" value="C:cytosol"/>
    <property type="evidence" value="ECO:0007669"/>
    <property type="project" value="TreeGrafter"/>
</dbReference>
<keyword evidence="14" id="KW-1185">Reference proteome</keyword>
<comment type="similarity">
    <text evidence="10">Belongs to the protein kinase superfamily.</text>
</comment>
<evidence type="ECO:0000313" key="14">
    <source>
        <dbReference type="Proteomes" id="UP001353858"/>
    </source>
</evidence>
<dbReference type="InterPro" id="IPR011009">
    <property type="entry name" value="Kinase-like_dom_sf"/>
</dbReference>
<dbReference type="InterPro" id="IPR017441">
    <property type="entry name" value="Protein_kinase_ATP_BS"/>
</dbReference>
<gene>
    <name evidence="13" type="ORF">RN001_005334</name>
</gene>
<evidence type="ECO:0000256" key="2">
    <source>
        <dbReference type="ARBA" id="ARBA00022527"/>
    </source>
</evidence>
<evidence type="ECO:0000256" key="10">
    <source>
        <dbReference type="RuleBase" id="RU000304"/>
    </source>
</evidence>
<dbReference type="PROSITE" id="PS00108">
    <property type="entry name" value="PROTEIN_KINASE_ST"/>
    <property type="match status" value="1"/>
</dbReference>
<evidence type="ECO:0000313" key="13">
    <source>
        <dbReference type="EMBL" id="KAK4882015.1"/>
    </source>
</evidence>
<protein>
    <recommendedName>
        <fullName evidence="1">cAMP-dependent protein kinase</fullName>
        <ecNumber evidence="1">2.7.11.11</ecNumber>
    </recommendedName>
</protein>
<evidence type="ECO:0000259" key="12">
    <source>
        <dbReference type="PROSITE" id="PS51285"/>
    </source>
</evidence>
<evidence type="ECO:0000256" key="1">
    <source>
        <dbReference type="ARBA" id="ARBA00012444"/>
    </source>
</evidence>
<evidence type="ECO:0000259" key="11">
    <source>
        <dbReference type="PROSITE" id="PS50011"/>
    </source>
</evidence>
<keyword evidence="3" id="KW-0808">Transferase</keyword>
<evidence type="ECO:0000256" key="6">
    <source>
        <dbReference type="ARBA" id="ARBA00022840"/>
    </source>
</evidence>
<dbReference type="InterPro" id="IPR008271">
    <property type="entry name" value="Ser/Thr_kinase_AS"/>
</dbReference>
<comment type="catalytic activity">
    <reaction evidence="8">
        <text>L-seryl-[protein] + ATP = O-phospho-L-seryl-[protein] + ADP + H(+)</text>
        <dbReference type="Rhea" id="RHEA:17989"/>
        <dbReference type="Rhea" id="RHEA-COMP:9863"/>
        <dbReference type="Rhea" id="RHEA-COMP:11604"/>
        <dbReference type="ChEBI" id="CHEBI:15378"/>
        <dbReference type="ChEBI" id="CHEBI:29999"/>
        <dbReference type="ChEBI" id="CHEBI:30616"/>
        <dbReference type="ChEBI" id="CHEBI:83421"/>
        <dbReference type="ChEBI" id="CHEBI:456216"/>
        <dbReference type="EC" id="2.7.11.11"/>
    </reaction>
</comment>
<dbReference type="SMART" id="SM00133">
    <property type="entry name" value="S_TK_X"/>
    <property type="match status" value="1"/>
</dbReference>
<dbReference type="EMBL" id="JARPUR010000002">
    <property type="protein sequence ID" value="KAK4882015.1"/>
    <property type="molecule type" value="Genomic_DNA"/>
</dbReference>
<feature type="domain" description="Protein kinase" evidence="11">
    <location>
        <begin position="41"/>
        <end position="297"/>
    </location>
</feature>
<keyword evidence="6 9" id="KW-0067">ATP-binding</keyword>
<evidence type="ECO:0000256" key="8">
    <source>
        <dbReference type="ARBA" id="ARBA00047454"/>
    </source>
</evidence>
<evidence type="ECO:0000256" key="7">
    <source>
        <dbReference type="ARBA" id="ARBA00047292"/>
    </source>
</evidence>
<keyword evidence="5" id="KW-0418">Kinase</keyword>
<dbReference type="Gene3D" id="1.10.510.10">
    <property type="entry name" value="Transferase(Phosphotransferase) domain 1"/>
    <property type="match status" value="1"/>
</dbReference>
<accession>A0AAN7SS17</accession>
<dbReference type="Proteomes" id="UP001353858">
    <property type="component" value="Unassembled WGS sequence"/>
</dbReference>
<dbReference type="PANTHER" id="PTHR24353:SF153">
    <property type="entry name" value="CAMP-DEPENDENT PROTEIN KINASE CATALYTIC SUBUNIT 1"/>
    <property type="match status" value="1"/>
</dbReference>
<evidence type="ECO:0000256" key="5">
    <source>
        <dbReference type="ARBA" id="ARBA00022777"/>
    </source>
</evidence>
<dbReference type="GO" id="GO:0004691">
    <property type="term" value="F:cAMP-dependent protein kinase activity"/>
    <property type="evidence" value="ECO:0007669"/>
    <property type="project" value="UniProtKB-EC"/>
</dbReference>
<organism evidence="13 14">
    <name type="scientific">Aquatica leii</name>
    <dbReference type="NCBI Taxonomy" id="1421715"/>
    <lineage>
        <taxon>Eukaryota</taxon>
        <taxon>Metazoa</taxon>
        <taxon>Ecdysozoa</taxon>
        <taxon>Arthropoda</taxon>
        <taxon>Hexapoda</taxon>
        <taxon>Insecta</taxon>
        <taxon>Pterygota</taxon>
        <taxon>Neoptera</taxon>
        <taxon>Endopterygota</taxon>
        <taxon>Coleoptera</taxon>
        <taxon>Polyphaga</taxon>
        <taxon>Elateriformia</taxon>
        <taxon>Elateroidea</taxon>
        <taxon>Lampyridae</taxon>
        <taxon>Luciolinae</taxon>
        <taxon>Aquatica</taxon>
    </lineage>
</organism>
<evidence type="ECO:0000256" key="3">
    <source>
        <dbReference type="ARBA" id="ARBA00022679"/>
    </source>
</evidence>
<proteinExistence type="inferred from homology"/>
<name>A0AAN7SS17_9COLE</name>
<dbReference type="GO" id="GO:0007476">
    <property type="term" value="P:imaginal disc-derived wing morphogenesis"/>
    <property type="evidence" value="ECO:0007669"/>
    <property type="project" value="UniProtKB-ARBA"/>
</dbReference>
<dbReference type="Pfam" id="PF00069">
    <property type="entry name" value="Pkinase"/>
    <property type="match status" value="1"/>
</dbReference>
<dbReference type="AlphaFoldDB" id="A0AAN7SS17"/>
<dbReference type="FunFam" id="1.10.510.10:FF:000005">
    <property type="entry name" value="cAMP-dependent protein kinase catalytic subunit alpha"/>
    <property type="match status" value="1"/>
</dbReference>
<dbReference type="PANTHER" id="PTHR24353">
    <property type="entry name" value="CYCLIC NUCLEOTIDE-DEPENDENT PROTEIN KINASE"/>
    <property type="match status" value="1"/>
</dbReference>
<feature type="domain" description="AGC-kinase C-terminal" evidence="12">
    <location>
        <begin position="298"/>
        <end position="362"/>
    </location>
</feature>
<evidence type="ECO:0000256" key="9">
    <source>
        <dbReference type="PROSITE-ProRule" id="PRU10141"/>
    </source>
</evidence>
<dbReference type="SUPFAM" id="SSF56112">
    <property type="entry name" value="Protein kinase-like (PK-like)"/>
    <property type="match status" value="1"/>
</dbReference>
<dbReference type="GO" id="GO:0005634">
    <property type="term" value="C:nucleus"/>
    <property type="evidence" value="ECO:0007669"/>
    <property type="project" value="TreeGrafter"/>
</dbReference>
<dbReference type="InterPro" id="IPR000961">
    <property type="entry name" value="AGC-kinase_C"/>
</dbReference>
<dbReference type="EC" id="2.7.11.11" evidence="1"/>
<dbReference type="PROSITE" id="PS50011">
    <property type="entry name" value="PROTEIN_KINASE_DOM"/>
    <property type="match status" value="1"/>
</dbReference>
<dbReference type="GO" id="GO:0005524">
    <property type="term" value="F:ATP binding"/>
    <property type="evidence" value="ECO:0007669"/>
    <property type="project" value="UniProtKB-UniRule"/>
</dbReference>
<evidence type="ECO:0000256" key="4">
    <source>
        <dbReference type="ARBA" id="ARBA00022741"/>
    </source>
</evidence>
<dbReference type="Gene3D" id="3.30.200.20">
    <property type="entry name" value="Phosphorylase Kinase, domain 1"/>
    <property type="match status" value="1"/>
</dbReference>
<keyword evidence="4 9" id="KW-0547">Nucleotide-binding</keyword>
<sequence length="373" mass="43941">MSDEKLHKHYSDFENILKRAKKDFELKWKEDFKPNSKLSEFSILRTLGTGSFGRVVLVKRKSKEDELYAMKMMEKSHVVKTRQVQHTLSEIRIMDAVRFEFLVYLEYFFKDNVYLFLVMPFINGGEMFSHLREMKKFDETLAKFYASQVILAFEYLHFLGLVYRDLKPENILIDVDGYIKITDYGFCKKVDDQRTYTLCGTPEYLAPEIILSQGYNKSVDWWSLGILIYEMNAGFPPFYAREPMKIYEKIVSGRYQVPQHFSKALRDLIHNILQVDRSKRYGILKGGAKDVKGHEWFKSIDWEGILSRKVKPIYKPRVKGSDDSTNFEYYEEEPFRVSDKDEYSEEFASFNSDIVPIQRGPNSILRRSVAVTS</sequence>
<dbReference type="GO" id="GO:0005952">
    <property type="term" value="C:cAMP-dependent protein kinase complex"/>
    <property type="evidence" value="ECO:0007669"/>
    <property type="project" value="TreeGrafter"/>
</dbReference>
<comment type="catalytic activity">
    <reaction evidence="7">
        <text>L-threonyl-[protein] + ATP = O-phospho-L-threonyl-[protein] + ADP + H(+)</text>
        <dbReference type="Rhea" id="RHEA:46608"/>
        <dbReference type="Rhea" id="RHEA-COMP:11060"/>
        <dbReference type="Rhea" id="RHEA-COMP:11605"/>
        <dbReference type="ChEBI" id="CHEBI:15378"/>
        <dbReference type="ChEBI" id="CHEBI:30013"/>
        <dbReference type="ChEBI" id="CHEBI:30616"/>
        <dbReference type="ChEBI" id="CHEBI:61977"/>
        <dbReference type="ChEBI" id="CHEBI:456216"/>
        <dbReference type="EC" id="2.7.11.11"/>
    </reaction>
</comment>
<reference evidence="14" key="1">
    <citation type="submission" date="2023-01" db="EMBL/GenBank/DDBJ databases">
        <title>Key to firefly adult light organ development and bioluminescence: homeobox transcription factors regulate luciferase expression and transportation to peroxisome.</title>
        <authorList>
            <person name="Fu X."/>
        </authorList>
    </citation>
    <scope>NUCLEOTIDE SEQUENCE [LARGE SCALE GENOMIC DNA]</scope>
</reference>